<protein>
    <submittedName>
        <fullName evidence="1">Unnamed protein product</fullName>
    </submittedName>
</protein>
<gene>
    <name evidence="1" type="ORF">Amon02_000685000</name>
</gene>
<evidence type="ECO:0000313" key="2">
    <source>
        <dbReference type="Proteomes" id="UP001165064"/>
    </source>
</evidence>
<evidence type="ECO:0000313" key="1">
    <source>
        <dbReference type="EMBL" id="GME84448.1"/>
    </source>
</evidence>
<name>A0ACB5TAU3_AMBMO</name>
<dbReference type="Proteomes" id="UP001165064">
    <property type="component" value="Unassembled WGS sequence"/>
</dbReference>
<sequence>MATEATSSPRAPMQPTSTHPSKGIDITTSESPGPDRMSKLIDLRTLHYVSTPEHLNCPICQCPFINPYTTICGHTFCKACIVEALKSPMGSKCPLDRTELWWHGQPTSRNCDENGNSFDDPVVNAFIEAFIEGGEPDSLDAQQAIANYHNGSVRQRRAVWRLFNSVDTSVEEPGDPVTAETVRNRLLSSTTEEDQSQEDGNNEEFDDDDESNDDIFPAPIIISNITDDLQVHCCNEGRGCDWIGPRWNIQSHVLDECGFTRFVCGKVKLDGSICRVLTQRRFLVDDLDGPKKNDNNDDEPIEGQTGNISNQMTKSKQQGCPHDLFPCEKCTKMVSQVDLESHLDTECDENYIKCHGCGLDILKKGFKKHEESCTKFT</sequence>
<dbReference type="EMBL" id="BSXS01005508">
    <property type="protein sequence ID" value="GME84448.1"/>
    <property type="molecule type" value="Genomic_DNA"/>
</dbReference>
<proteinExistence type="predicted"/>
<reference evidence="1" key="1">
    <citation type="submission" date="2023-04" db="EMBL/GenBank/DDBJ databases">
        <title>Ambrosiozyma monospora NBRC 10751.</title>
        <authorList>
            <person name="Ichikawa N."/>
            <person name="Sato H."/>
            <person name="Tonouchi N."/>
        </authorList>
    </citation>
    <scope>NUCLEOTIDE SEQUENCE</scope>
    <source>
        <strain evidence="1">NBRC 10751</strain>
    </source>
</reference>
<organism evidence="1 2">
    <name type="scientific">Ambrosiozyma monospora</name>
    <name type="common">Yeast</name>
    <name type="synonym">Endomycopsis monosporus</name>
    <dbReference type="NCBI Taxonomy" id="43982"/>
    <lineage>
        <taxon>Eukaryota</taxon>
        <taxon>Fungi</taxon>
        <taxon>Dikarya</taxon>
        <taxon>Ascomycota</taxon>
        <taxon>Saccharomycotina</taxon>
        <taxon>Pichiomycetes</taxon>
        <taxon>Pichiales</taxon>
        <taxon>Pichiaceae</taxon>
        <taxon>Ambrosiozyma</taxon>
    </lineage>
</organism>
<accession>A0ACB5TAU3</accession>
<keyword evidence="2" id="KW-1185">Reference proteome</keyword>
<comment type="caution">
    <text evidence="1">The sequence shown here is derived from an EMBL/GenBank/DDBJ whole genome shotgun (WGS) entry which is preliminary data.</text>
</comment>